<organism evidence="2 3">
    <name type="scientific">Rehmannia glutinosa</name>
    <name type="common">Chinese foxglove</name>
    <dbReference type="NCBI Taxonomy" id="99300"/>
    <lineage>
        <taxon>Eukaryota</taxon>
        <taxon>Viridiplantae</taxon>
        <taxon>Streptophyta</taxon>
        <taxon>Embryophyta</taxon>
        <taxon>Tracheophyta</taxon>
        <taxon>Spermatophyta</taxon>
        <taxon>Magnoliopsida</taxon>
        <taxon>eudicotyledons</taxon>
        <taxon>Gunneridae</taxon>
        <taxon>Pentapetalae</taxon>
        <taxon>asterids</taxon>
        <taxon>lamiids</taxon>
        <taxon>Lamiales</taxon>
        <taxon>Orobanchaceae</taxon>
        <taxon>Rehmannieae</taxon>
        <taxon>Rehmannia</taxon>
    </lineage>
</organism>
<accession>A0ABR0VNI4</accession>
<evidence type="ECO:0000313" key="3">
    <source>
        <dbReference type="Proteomes" id="UP001318860"/>
    </source>
</evidence>
<evidence type="ECO:0000313" key="2">
    <source>
        <dbReference type="EMBL" id="KAK6135659.1"/>
    </source>
</evidence>
<dbReference type="PANTHER" id="PTHR45287:SF3">
    <property type="entry name" value="PROTEIN, PUTATIVE-RELATED"/>
    <property type="match status" value="1"/>
</dbReference>
<gene>
    <name evidence="2" type="ORF">DH2020_030596</name>
</gene>
<dbReference type="InterPro" id="IPR040262">
    <property type="entry name" value="At4g38062-like"/>
</dbReference>
<feature type="coiled-coil region" evidence="1">
    <location>
        <begin position="125"/>
        <end position="166"/>
    </location>
</feature>
<dbReference type="Proteomes" id="UP001318860">
    <property type="component" value="Unassembled WGS sequence"/>
</dbReference>
<proteinExistence type="predicted"/>
<keyword evidence="1" id="KW-0175">Coiled coil</keyword>
<comment type="caution">
    <text evidence="2">The sequence shown here is derived from an EMBL/GenBank/DDBJ whole genome shotgun (WGS) entry which is preliminary data.</text>
</comment>
<keyword evidence="3" id="KW-1185">Reference proteome</keyword>
<feature type="coiled-coil region" evidence="1">
    <location>
        <begin position="414"/>
        <end position="444"/>
    </location>
</feature>
<name>A0ABR0VNI4_REHGL</name>
<evidence type="ECO:0000256" key="1">
    <source>
        <dbReference type="SAM" id="Coils"/>
    </source>
</evidence>
<feature type="coiled-coil region" evidence="1">
    <location>
        <begin position="273"/>
        <end position="335"/>
    </location>
</feature>
<protein>
    <submittedName>
        <fullName evidence="2">Uncharacterized protein</fullName>
    </submittedName>
</protein>
<reference evidence="2 3" key="1">
    <citation type="journal article" date="2021" name="Comput. Struct. Biotechnol. J.">
        <title>De novo genome assembly of the potent medicinal plant Rehmannia glutinosa using nanopore technology.</title>
        <authorList>
            <person name="Ma L."/>
            <person name="Dong C."/>
            <person name="Song C."/>
            <person name="Wang X."/>
            <person name="Zheng X."/>
            <person name="Niu Y."/>
            <person name="Chen S."/>
            <person name="Feng W."/>
        </authorList>
    </citation>
    <scope>NUCLEOTIDE SEQUENCE [LARGE SCALE GENOMIC DNA]</scope>
    <source>
        <strain evidence="2">DH-2019</strain>
    </source>
</reference>
<feature type="coiled-coil region" evidence="1">
    <location>
        <begin position="605"/>
        <end position="773"/>
    </location>
</feature>
<dbReference type="EMBL" id="JABTTQ020001083">
    <property type="protein sequence ID" value="KAK6135659.1"/>
    <property type="molecule type" value="Genomic_DNA"/>
</dbReference>
<dbReference type="PANTHER" id="PTHR45287">
    <property type="entry name" value="OS03G0691500 PROTEIN"/>
    <property type="match status" value="1"/>
</dbReference>
<feature type="coiled-coil region" evidence="1">
    <location>
        <begin position="474"/>
        <end position="539"/>
    </location>
</feature>
<sequence length="852" mass="98330">MSGLSDKGMLCIGMVKRARQKKEVSREQAIKDLETTAHLSLLHSSAFQPSAGKSRKAQAEQLAKSRQDKLEIDKLAQELNAKSEEICEIRQMYEELQSSLHKKDLFLQQINSANEKLRAEHSEKILKLESENKDLVLSLDEATARIQDLEEKTRASSEEIAGLKRLLSIKPDKSFEMHKNASKDLKQRDEYILKLEEENRMAQDRLKWKNEQFSHLEEAHGQLQTQFQASKMEWQKEKSSLIDEISSLQLTLDARVRVSESLETQLRLSNQALAHEESRRKVLEIELSEFRAKFENVVLDCQVAKSEIEQFTMKRDEEIAELRILLRKNEILANEMKYKTAQLEQENSDLLVSLKDFQEAQINSNATSSSLKKLRNKLEGLEKLHYKCSINLKEKEAEWNSQIEKLRGDMECCLSELECKNRSISDLHNELEDSECLLEVKNEEIFVLIMVLKSEFYTAYSKLYEAKDKLNMGVMQMEEENMLLNQQLQSKNTELHKVRAELKRRSYETAVSMERIESLDSLKQKNSVMEEELRKYKAMLDESNECQCRLKQQLLELEANGASVVEKFKLELQKEQICVLDSVILAKSEAAEKLSQEKDDYIRLAEDGNCRIKSFQNEIARLKNELAEREAANIALLDAHSTLEQENKRFSFNNKEKDQKMQELQKEFDSLNQDYKSAVISFAEKEVMLDEALKTAEGRKILEIEEKNQIIINLEKEVNSLRNEVESREKSLIQSKHEVLQLQASLQTKKSEMQELESEKEALVEDVKKASIDREHLLAQLEGICGQIGILCREDVELGGMLGKLLHVSEENSEPARNLLSSDGLNETTFSPSRKSIQVILDERTPLTELNC</sequence>